<dbReference type="OrthoDB" id="7353682at2"/>
<comment type="caution">
    <text evidence="1">The sequence shown here is derived from an EMBL/GenBank/DDBJ whole genome shotgun (WGS) entry which is preliminary data.</text>
</comment>
<dbReference type="Gene3D" id="3.40.190.10">
    <property type="entry name" value="Periplasmic binding protein-like II"/>
    <property type="match status" value="1"/>
</dbReference>
<evidence type="ECO:0000313" key="1">
    <source>
        <dbReference type="EMBL" id="TQM94594.1"/>
    </source>
</evidence>
<dbReference type="Proteomes" id="UP000320582">
    <property type="component" value="Unassembled WGS sequence"/>
</dbReference>
<name>A0A543KHQ1_9RHOB</name>
<dbReference type="SUPFAM" id="SSF53850">
    <property type="entry name" value="Periplasmic binding protein-like II"/>
    <property type="match status" value="1"/>
</dbReference>
<dbReference type="AlphaFoldDB" id="A0A543KHQ1"/>
<accession>A0A543KHQ1</accession>
<keyword evidence="2" id="KW-1185">Reference proteome</keyword>
<proteinExistence type="predicted"/>
<evidence type="ECO:0000313" key="2">
    <source>
        <dbReference type="Proteomes" id="UP000320582"/>
    </source>
</evidence>
<dbReference type="EMBL" id="VFPT01000001">
    <property type="protein sequence ID" value="TQM94594.1"/>
    <property type="molecule type" value="Genomic_DNA"/>
</dbReference>
<dbReference type="Pfam" id="PF12974">
    <property type="entry name" value="Phosphonate-bd"/>
    <property type="match status" value="1"/>
</dbReference>
<gene>
    <name evidence="1" type="ORF">BD293_3277</name>
</gene>
<protein>
    <submittedName>
        <fullName evidence="1">Phosphonate ABC transporter substrate-binding protein</fullName>
    </submittedName>
</protein>
<reference evidence="1 2" key="1">
    <citation type="submission" date="2019-06" db="EMBL/GenBank/DDBJ databases">
        <title>Genomic Encyclopedia of Archaeal and Bacterial Type Strains, Phase II (KMG-II): from individual species to whole genera.</title>
        <authorList>
            <person name="Goeker M."/>
        </authorList>
    </citation>
    <scope>NUCLEOTIDE SEQUENCE [LARGE SCALE GENOMIC DNA]</scope>
    <source>
        <strain evidence="1 2">DSM 18423</strain>
    </source>
</reference>
<dbReference type="RefSeq" id="WP_142083425.1">
    <property type="nucleotide sequence ID" value="NZ_VFPT01000001.1"/>
</dbReference>
<sequence length="231" mass="24716">MSARAALPMYDWPELREQVDAFYAQLRGLVPDLPETLTRVQTEAQLHALWHAPDLVLAQTCWGPLQSGLDAHVHVLAQPHYDDVPGGRGTRYRSALVMRAGQHCAAPLSDGACLPQGLAKLRPAINAPDSMSGCLALMQDMDAPNLAQGAYVTGSHRASIRAVADGRADFAAIDCRSWAYALSHEPAAATLIVTGWTALRPGLPFITSRQTPTALRTRLAKALVQLGAAPA</sequence>
<organism evidence="1 2">
    <name type="scientific">Roseinatronobacter monicus</name>
    <dbReference type="NCBI Taxonomy" id="393481"/>
    <lineage>
        <taxon>Bacteria</taxon>
        <taxon>Pseudomonadati</taxon>
        <taxon>Pseudomonadota</taxon>
        <taxon>Alphaproteobacteria</taxon>
        <taxon>Rhodobacterales</taxon>
        <taxon>Paracoccaceae</taxon>
        <taxon>Roseinatronobacter</taxon>
    </lineage>
</organism>